<dbReference type="EnsemblPlants" id="OMERI06G02700.1">
    <property type="protein sequence ID" value="OMERI06G02700.1"/>
    <property type="gene ID" value="OMERI06G02700"/>
</dbReference>
<dbReference type="Proteomes" id="UP000008021">
    <property type="component" value="Chromosome 6"/>
</dbReference>
<evidence type="ECO:0000313" key="2">
    <source>
        <dbReference type="Proteomes" id="UP000008021"/>
    </source>
</evidence>
<proteinExistence type="predicted"/>
<dbReference type="HOGENOM" id="CLU_120192_2_2_1"/>
<organism evidence="1">
    <name type="scientific">Oryza meridionalis</name>
    <dbReference type="NCBI Taxonomy" id="40149"/>
    <lineage>
        <taxon>Eukaryota</taxon>
        <taxon>Viridiplantae</taxon>
        <taxon>Streptophyta</taxon>
        <taxon>Embryophyta</taxon>
        <taxon>Tracheophyta</taxon>
        <taxon>Spermatophyta</taxon>
        <taxon>Magnoliopsida</taxon>
        <taxon>Liliopsida</taxon>
        <taxon>Poales</taxon>
        <taxon>Poaceae</taxon>
        <taxon>BOP clade</taxon>
        <taxon>Oryzoideae</taxon>
        <taxon>Oryzeae</taxon>
        <taxon>Oryzinae</taxon>
        <taxon>Oryza</taxon>
    </lineage>
</organism>
<keyword evidence="2" id="KW-1185">Reference proteome</keyword>
<reference evidence="1" key="1">
    <citation type="submission" date="2015-04" db="UniProtKB">
        <authorList>
            <consortium name="EnsemblPlants"/>
        </authorList>
    </citation>
    <scope>IDENTIFICATION</scope>
</reference>
<evidence type="ECO:0000313" key="1">
    <source>
        <dbReference type="EnsemblPlants" id="OMERI06G02700.1"/>
    </source>
</evidence>
<protein>
    <submittedName>
        <fullName evidence="1">Uncharacterized protein</fullName>
    </submittedName>
</protein>
<dbReference type="Gramene" id="OMERI06G02700.1">
    <property type="protein sequence ID" value="OMERI06G02700.1"/>
    <property type="gene ID" value="OMERI06G02700"/>
</dbReference>
<dbReference type="AlphaFoldDB" id="A0A0E0DWJ3"/>
<accession>A0A0E0DWJ3</accession>
<reference evidence="1" key="2">
    <citation type="submission" date="2018-05" db="EMBL/GenBank/DDBJ databases">
        <title>OmerRS3 (Oryza meridionalis Reference Sequence Version 3).</title>
        <authorList>
            <person name="Zhang J."/>
            <person name="Kudrna D."/>
            <person name="Lee S."/>
            <person name="Talag J."/>
            <person name="Welchert J."/>
            <person name="Wing R.A."/>
        </authorList>
    </citation>
    <scope>NUCLEOTIDE SEQUENCE [LARGE SCALE GENOMIC DNA]</scope>
    <source>
        <strain evidence="1">cv. OR44</strain>
    </source>
</reference>
<sequence>MEEDGNTMTPAAVEATALLRASLRTLGITLTSKEMFTCANSNNQRLLYVGDIDRTSNTRSYICTSYSMWLAVGARVESTDDGWLLLRNVELISRPHHYILP</sequence>
<name>A0A0E0DWJ3_9ORYZ</name>